<feature type="domain" description="HTH gntR-type" evidence="4">
    <location>
        <begin position="2"/>
        <end position="69"/>
    </location>
</feature>
<dbReference type="InterPro" id="IPR011711">
    <property type="entry name" value="GntR_C"/>
</dbReference>
<keyword evidence="1" id="KW-0805">Transcription regulation</keyword>
<evidence type="ECO:0000256" key="3">
    <source>
        <dbReference type="ARBA" id="ARBA00023163"/>
    </source>
</evidence>
<dbReference type="Gene3D" id="1.10.10.10">
    <property type="entry name" value="Winged helix-like DNA-binding domain superfamily/Winged helix DNA-binding domain"/>
    <property type="match status" value="1"/>
</dbReference>
<dbReference type="SUPFAM" id="SSF48008">
    <property type="entry name" value="GntR ligand-binding domain-like"/>
    <property type="match status" value="1"/>
</dbReference>
<dbReference type="Proteomes" id="UP000190667">
    <property type="component" value="Unassembled WGS sequence"/>
</dbReference>
<dbReference type="PANTHER" id="PTHR43537">
    <property type="entry name" value="TRANSCRIPTIONAL REGULATOR, GNTR FAMILY"/>
    <property type="match status" value="1"/>
</dbReference>
<dbReference type="PANTHER" id="PTHR43537:SF5">
    <property type="entry name" value="UXU OPERON TRANSCRIPTIONAL REGULATOR"/>
    <property type="match status" value="1"/>
</dbReference>
<dbReference type="SUPFAM" id="SSF46785">
    <property type="entry name" value="Winged helix' DNA-binding domain"/>
    <property type="match status" value="1"/>
</dbReference>
<gene>
    <name evidence="5" type="ORF">BTJ39_00265</name>
</gene>
<evidence type="ECO:0000313" key="6">
    <source>
        <dbReference type="Proteomes" id="UP000190667"/>
    </source>
</evidence>
<dbReference type="RefSeq" id="WP_078000663.1">
    <property type="nucleotide sequence ID" value="NZ_MRUL01000001.1"/>
</dbReference>
<accession>A0A1S8YRG6</accession>
<dbReference type="PROSITE" id="PS50949">
    <property type="entry name" value="HTH_GNTR"/>
    <property type="match status" value="1"/>
</dbReference>
<protein>
    <recommendedName>
        <fullName evidence="4">HTH gntR-type domain-containing protein</fullName>
    </recommendedName>
</protein>
<keyword evidence="2" id="KW-0238">DNA-binding</keyword>
<reference evidence="5 6" key="1">
    <citation type="submission" date="2016-12" db="EMBL/GenBank/DDBJ databases">
        <title>Izhakiella australiana sp. nov. of genus Izhakiella isolated from Australian desert.</title>
        <authorList>
            <person name="Ji M."/>
        </authorList>
    </citation>
    <scope>NUCLEOTIDE SEQUENCE [LARGE SCALE GENOMIC DNA]</scope>
    <source>
        <strain evidence="5 6">D4N98</strain>
    </source>
</reference>
<dbReference type="Pfam" id="PF00392">
    <property type="entry name" value="GntR"/>
    <property type="match status" value="1"/>
</dbReference>
<dbReference type="InterPro" id="IPR008920">
    <property type="entry name" value="TF_FadR/GntR_C"/>
</dbReference>
<dbReference type="STRING" id="1926881.BTJ39_00265"/>
<dbReference type="InterPro" id="IPR036388">
    <property type="entry name" value="WH-like_DNA-bd_sf"/>
</dbReference>
<dbReference type="InterPro" id="IPR036390">
    <property type="entry name" value="WH_DNA-bd_sf"/>
</dbReference>
<dbReference type="Pfam" id="PF07729">
    <property type="entry name" value="FCD"/>
    <property type="match status" value="1"/>
</dbReference>
<dbReference type="GO" id="GO:0003677">
    <property type="term" value="F:DNA binding"/>
    <property type="evidence" value="ECO:0007669"/>
    <property type="project" value="UniProtKB-KW"/>
</dbReference>
<evidence type="ECO:0000313" key="5">
    <source>
        <dbReference type="EMBL" id="OON41640.1"/>
    </source>
</evidence>
<dbReference type="EMBL" id="MRUL01000001">
    <property type="protein sequence ID" value="OON41640.1"/>
    <property type="molecule type" value="Genomic_DNA"/>
</dbReference>
<proteinExistence type="predicted"/>
<evidence type="ECO:0000259" key="4">
    <source>
        <dbReference type="PROSITE" id="PS50949"/>
    </source>
</evidence>
<comment type="caution">
    <text evidence="5">The sequence shown here is derived from an EMBL/GenBank/DDBJ whole genome shotgun (WGS) entry which is preliminary data.</text>
</comment>
<dbReference type="AlphaFoldDB" id="A0A1S8YRG6"/>
<sequence length="218" mass="24935">MKANRPSLKQQIVQDMVQGYWNPGDRLTLNEMALRYQSSHTPVREALRELYGEGFLVMGAGKTFQLRTLDSDFIENIFDIRSNLEVMLVRKAASNCRAADLIKLETLNQQLADDVEGRDFAAAIQKNGEFHDHINHLAGNPEAVRILRMHWIFIASLWKKIGYGEERYRGVIHDHQAIILAFRFNDSEAAATLMGAHVTKAKYELLAKLLKNNNHEEM</sequence>
<keyword evidence="6" id="KW-1185">Reference proteome</keyword>
<name>A0A1S8YRG6_9GAMM</name>
<dbReference type="SMART" id="SM00895">
    <property type="entry name" value="FCD"/>
    <property type="match status" value="1"/>
</dbReference>
<keyword evidence="3" id="KW-0804">Transcription</keyword>
<dbReference type="GO" id="GO:0003700">
    <property type="term" value="F:DNA-binding transcription factor activity"/>
    <property type="evidence" value="ECO:0007669"/>
    <property type="project" value="InterPro"/>
</dbReference>
<dbReference type="SMART" id="SM00345">
    <property type="entry name" value="HTH_GNTR"/>
    <property type="match status" value="1"/>
</dbReference>
<evidence type="ECO:0000256" key="2">
    <source>
        <dbReference type="ARBA" id="ARBA00023125"/>
    </source>
</evidence>
<dbReference type="Gene3D" id="1.20.120.530">
    <property type="entry name" value="GntR ligand-binding domain-like"/>
    <property type="match status" value="1"/>
</dbReference>
<organism evidence="5 6">
    <name type="scientific">Izhakiella australiensis</name>
    <dbReference type="NCBI Taxonomy" id="1926881"/>
    <lineage>
        <taxon>Bacteria</taxon>
        <taxon>Pseudomonadati</taxon>
        <taxon>Pseudomonadota</taxon>
        <taxon>Gammaproteobacteria</taxon>
        <taxon>Enterobacterales</taxon>
        <taxon>Erwiniaceae</taxon>
        <taxon>Izhakiella</taxon>
    </lineage>
</organism>
<dbReference type="OrthoDB" id="9799812at2"/>
<evidence type="ECO:0000256" key="1">
    <source>
        <dbReference type="ARBA" id="ARBA00023015"/>
    </source>
</evidence>
<dbReference type="InterPro" id="IPR000524">
    <property type="entry name" value="Tscrpt_reg_HTH_GntR"/>
</dbReference>